<gene>
    <name evidence="12" type="ORF">EXIGLDRAFT_643921</name>
    <name evidence="11" type="ORF">EXIGLDRAFT_675341</name>
</gene>
<evidence type="ECO:0000256" key="7">
    <source>
        <dbReference type="ARBA" id="ARBA00023128"/>
    </source>
</evidence>
<feature type="compositionally biased region" description="Low complexity" evidence="10">
    <location>
        <begin position="1"/>
        <end position="18"/>
    </location>
</feature>
<dbReference type="GO" id="GO:0061617">
    <property type="term" value="C:MICOS complex"/>
    <property type="evidence" value="ECO:0007669"/>
    <property type="project" value="UniProtKB-UniRule"/>
</dbReference>
<keyword evidence="4 9" id="KW-0812">Transmembrane</keyword>
<evidence type="ECO:0000256" key="10">
    <source>
        <dbReference type="SAM" id="MobiDB-lite"/>
    </source>
</evidence>
<dbReference type="STRING" id="1314781.A0A165HN94"/>
<evidence type="ECO:0000256" key="2">
    <source>
        <dbReference type="ARBA" id="ARBA00004434"/>
    </source>
</evidence>
<feature type="region of interest" description="Disordered" evidence="10">
    <location>
        <begin position="1"/>
        <end position="20"/>
    </location>
</feature>
<comment type="function">
    <text evidence="1 9">Component of the MICOS complex, a large protein complex of the mitochondrial inner membrane that plays crucial roles in the maintenance of crista junctions, inner membrane architecture, and formation of contact sites to the outer membrane.</text>
</comment>
<comment type="similarity">
    <text evidence="3 9">Belongs to the MICOS complex subunit Mic10 family.</text>
</comment>
<comment type="subcellular location">
    <subcellularLocation>
        <location evidence="2 9">Mitochondrion inner membrane</location>
        <topology evidence="2 9">Single-pass membrane protein</topology>
    </subcellularLocation>
</comment>
<proteinExistence type="inferred from homology"/>
<dbReference type="AlphaFoldDB" id="A0A165HN94"/>
<dbReference type="EMBL" id="KV425951">
    <property type="protein sequence ID" value="KZV95834.1"/>
    <property type="molecule type" value="Genomic_DNA"/>
</dbReference>
<accession>A0A165HN94</accession>
<evidence type="ECO:0000313" key="12">
    <source>
        <dbReference type="EMBL" id="KZV95834.1"/>
    </source>
</evidence>
<sequence>MSNTSTAPAPPTASASTPQDIVGQKFDRCLADHIVKAGLGFSAGVVLSVLLFKRRAWPISLSTGIGLGMAYADCDRSFNPTRVPGLRVVPTSTSTPPTPPS</sequence>
<evidence type="ECO:0000256" key="8">
    <source>
        <dbReference type="ARBA" id="ARBA00023136"/>
    </source>
</evidence>
<evidence type="ECO:0000313" key="13">
    <source>
        <dbReference type="Proteomes" id="UP000077266"/>
    </source>
</evidence>
<name>A0A165HN94_EXIGL</name>
<evidence type="ECO:0000256" key="4">
    <source>
        <dbReference type="ARBA" id="ARBA00022692"/>
    </source>
</evidence>
<dbReference type="FunCoup" id="A0A165HN94">
    <property type="interactions" value="182"/>
</dbReference>
<keyword evidence="13" id="KW-1185">Reference proteome</keyword>
<evidence type="ECO:0000313" key="11">
    <source>
        <dbReference type="EMBL" id="KZV92218.1"/>
    </source>
</evidence>
<comment type="subunit">
    <text evidence="9">Component of the mitochondrial contact site and cristae organizing system (MICOS) complex.</text>
</comment>
<dbReference type="Proteomes" id="UP000077266">
    <property type="component" value="Unassembled WGS sequence"/>
</dbReference>
<evidence type="ECO:0000256" key="6">
    <source>
        <dbReference type="ARBA" id="ARBA00022989"/>
    </source>
</evidence>
<dbReference type="PANTHER" id="PTHR21304:SF0">
    <property type="entry name" value="MICOS COMPLEX SUBUNIT MIC10"/>
    <property type="match status" value="1"/>
</dbReference>
<keyword evidence="7 9" id="KW-0496">Mitochondrion</keyword>
<evidence type="ECO:0000256" key="1">
    <source>
        <dbReference type="ARBA" id="ARBA00002689"/>
    </source>
</evidence>
<dbReference type="OrthoDB" id="1916310at2759"/>
<evidence type="ECO:0000256" key="5">
    <source>
        <dbReference type="ARBA" id="ARBA00022792"/>
    </source>
</evidence>
<reference evidence="11 13" key="1">
    <citation type="journal article" date="2016" name="Mol. Biol. Evol.">
        <title>Comparative Genomics of Early-Diverging Mushroom-Forming Fungi Provides Insights into the Origins of Lignocellulose Decay Capabilities.</title>
        <authorList>
            <person name="Nagy L.G."/>
            <person name="Riley R."/>
            <person name="Tritt A."/>
            <person name="Adam C."/>
            <person name="Daum C."/>
            <person name="Floudas D."/>
            <person name="Sun H."/>
            <person name="Yadav J.S."/>
            <person name="Pangilinan J."/>
            <person name="Larsson K.H."/>
            <person name="Matsuura K."/>
            <person name="Barry K."/>
            <person name="Labutti K."/>
            <person name="Kuo R."/>
            <person name="Ohm R.A."/>
            <person name="Bhattacharya S.S."/>
            <person name="Shirouzu T."/>
            <person name="Yoshinaga Y."/>
            <person name="Martin F.M."/>
            <person name="Grigoriev I.V."/>
            <person name="Hibbett D.S."/>
        </authorList>
    </citation>
    <scope>NUCLEOTIDE SEQUENCE [LARGE SCALE GENOMIC DNA]</scope>
    <source>
        <strain evidence="11 13">HHB12029</strain>
    </source>
</reference>
<feature type="transmembrane region" description="Helical" evidence="9">
    <location>
        <begin position="34"/>
        <end position="52"/>
    </location>
</feature>
<keyword evidence="8 9" id="KW-0472">Membrane</keyword>
<dbReference type="PANTHER" id="PTHR21304">
    <property type="entry name" value="MICOS COMPLEX SUBUNIT MIC10"/>
    <property type="match status" value="1"/>
</dbReference>
<protein>
    <recommendedName>
        <fullName evidence="9">MICOS complex subunit MIC10</fullName>
    </recommendedName>
</protein>
<organism evidence="11 13">
    <name type="scientific">Exidia glandulosa HHB12029</name>
    <dbReference type="NCBI Taxonomy" id="1314781"/>
    <lineage>
        <taxon>Eukaryota</taxon>
        <taxon>Fungi</taxon>
        <taxon>Dikarya</taxon>
        <taxon>Basidiomycota</taxon>
        <taxon>Agaricomycotina</taxon>
        <taxon>Agaricomycetes</taxon>
        <taxon>Auriculariales</taxon>
        <taxon>Exidiaceae</taxon>
        <taxon>Exidia</taxon>
    </lineage>
</organism>
<evidence type="ECO:0000256" key="9">
    <source>
        <dbReference type="RuleBase" id="RU363011"/>
    </source>
</evidence>
<keyword evidence="5 9" id="KW-0999">Mitochondrion inner membrane</keyword>
<dbReference type="Pfam" id="PF04418">
    <property type="entry name" value="DUF543"/>
    <property type="match status" value="1"/>
</dbReference>
<dbReference type="EMBL" id="KV426012">
    <property type="protein sequence ID" value="KZV92218.1"/>
    <property type="molecule type" value="Genomic_DNA"/>
</dbReference>
<keyword evidence="6 9" id="KW-1133">Transmembrane helix</keyword>
<evidence type="ECO:0000256" key="3">
    <source>
        <dbReference type="ARBA" id="ARBA00006792"/>
    </source>
</evidence>
<dbReference type="InterPro" id="IPR007512">
    <property type="entry name" value="Mic10"/>
</dbReference>